<dbReference type="PANTHER" id="PTHR11257">
    <property type="entry name" value="CHEMOSENSORY PROTEIN-RELATED"/>
    <property type="match status" value="1"/>
</dbReference>
<dbReference type="SUPFAM" id="SSF100910">
    <property type="entry name" value="Chemosensory protein Csp2"/>
    <property type="match status" value="1"/>
</dbReference>
<dbReference type="AlphaFoldDB" id="A0A9P0DD91"/>
<dbReference type="InterPro" id="IPR005055">
    <property type="entry name" value="A10/PebIII"/>
</dbReference>
<dbReference type="PANTHER" id="PTHR11257:SF12">
    <property type="entry name" value="EJACULATORY BULB-SPECIFIC PROTEIN 3-RELATED"/>
    <property type="match status" value="1"/>
</dbReference>
<keyword evidence="3" id="KW-1185">Reference proteome</keyword>
<keyword evidence="1" id="KW-0732">Signal</keyword>
<dbReference type="Gene3D" id="1.10.2080.10">
    <property type="entry name" value="Insect odorant-binding protein A10/Ejaculatory bulb-specific protein 3"/>
    <property type="match status" value="1"/>
</dbReference>
<accession>A0A9P0DD91</accession>
<dbReference type="InterPro" id="IPR036682">
    <property type="entry name" value="OS_D_A10/PebIII_sf"/>
</dbReference>
<proteinExistence type="predicted"/>
<reference evidence="2" key="2">
    <citation type="submission" date="2022-10" db="EMBL/GenBank/DDBJ databases">
        <authorList>
            <consortium name="ENA_rothamsted_submissions"/>
            <consortium name="culmorum"/>
            <person name="King R."/>
        </authorList>
    </citation>
    <scope>NUCLEOTIDE SEQUENCE</scope>
</reference>
<evidence type="ECO:0000256" key="1">
    <source>
        <dbReference type="SAM" id="SignalP"/>
    </source>
</evidence>
<gene>
    <name evidence="2" type="ORF">PHAECO_LOCUS1063</name>
</gene>
<evidence type="ECO:0000313" key="3">
    <source>
        <dbReference type="Proteomes" id="UP001153737"/>
    </source>
</evidence>
<sequence length="131" mass="14952">MKCVILLCVVIACASVNARPENSKYTTKYDNVDLDAIIKNDRLLRNYVDCLLGKKKCTKDGEELKGILPDALKNKCAKCSDFQKEGAKKMVHHLIEDHRAWWDELEAVYDPEGTYRKNYEADAKKEGISLK</sequence>
<feature type="signal peptide" evidence="1">
    <location>
        <begin position="1"/>
        <end position="18"/>
    </location>
</feature>
<dbReference type="EMBL" id="OU896707">
    <property type="protein sequence ID" value="CAH1116675.1"/>
    <property type="molecule type" value="Genomic_DNA"/>
</dbReference>
<evidence type="ECO:0000313" key="2">
    <source>
        <dbReference type="EMBL" id="CAH1116675.1"/>
    </source>
</evidence>
<name>A0A9P0DD91_PHACE</name>
<dbReference type="Pfam" id="PF03392">
    <property type="entry name" value="OS-D"/>
    <property type="match status" value="1"/>
</dbReference>
<dbReference type="Proteomes" id="UP001153737">
    <property type="component" value="Chromosome 1"/>
</dbReference>
<dbReference type="OrthoDB" id="6344725at2759"/>
<protein>
    <recommendedName>
        <fullName evidence="4">Chemosensory protein</fullName>
    </recommendedName>
</protein>
<evidence type="ECO:0008006" key="4">
    <source>
        <dbReference type="Google" id="ProtNLM"/>
    </source>
</evidence>
<organism evidence="2 3">
    <name type="scientific">Phaedon cochleariae</name>
    <name type="common">Mustard beetle</name>
    <dbReference type="NCBI Taxonomy" id="80249"/>
    <lineage>
        <taxon>Eukaryota</taxon>
        <taxon>Metazoa</taxon>
        <taxon>Ecdysozoa</taxon>
        <taxon>Arthropoda</taxon>
        <taxon>Hexapoda</taxon>
        <taxon>Insecta</taxon>
        <taxon>Pterygota</taxon>
        <taxon>Neoptera</taxon>
        <taxon>Endopterygota</taxon>
        <taxon>Coleoptera</taxon>
        <taxon>Polyphaga</taxon>
        <taxon>Cucujiformia</taxon>
        <taxon>Chrysomeloidea</taxon>
        <taxon>Chrysomelidae</taxon>
        <taxon>Chrysomelinae</taxon>
        <taxon>Chrysomelini</taxon>
        <taxon>Phaedon</taxon>
    </lineage>
</organism>
<reference evidence="2" key="1">
    <citation type="submission" date="2022-01" db="EMBL/GenBank/DDBJ databases">
        <authorList>
            <person name="King R."/>
        </authorList>
    </citation>
    <scope>NUCLEOTIDE SEQUENCE</scope>
</reference>
<feature type="chain" id="PRO_5040413033" description="Chemosensory protein" evidence="1">
    <location>
        <begin position="19"/>
        <end position="131"/>
    </location>
</feature>